<dbReference type="InterPro" id="IPR000794">
    <property type="entry name" value="Beta-ketoacyl_synthase"/>
</dbReference>
<organism evidence="3">
    <name type="scientific">bioreactor metagenome</name>
    <dbReference type="NCBI Taxonomy" id="1076179"/>
    <lineage>
        <taxon>unclassified sequences</taxon>
        <taxon>metagenomes</taxon>
        <taxon>ecological metagenomes</taxon>
    </lineage>
</organism>
<dbReference type="AlphaFoldDB" id="A0A645H2A0"/>
<dbReference type="GO" id="GO:0004315">
    <property type="term" value="F:3-oxoacyl-[acyl-carrier-protein] synthase activity"/>
    <property type="evidence" value="ECO:0007669"/>
    <property type="project" value="TreeGrafter"/>
</dbReference>
<protein>
    <submittedName>
        <fullName evidence="3">Actinorhodin polyketide putative beta-ketoacyl synthase 1</fullName>
        <ecNumber evidence="3">2.3.1.-</ecNumber>
    </submittedName>
</protein>
<proteinExistence type="predicted"/>
<sequence>MGWGASCDAAHITAPDASGIHLSEAIRRALEAGRCPATGLAGIVGHGTGTVYNDAAELAGLTRALGETDGGPLFSLKGAVGHTLGATGVLQLIAGLLAVKAGRWPGANYLAAADAVMPEAAGRLGRAARPVTGRRFLSIAIGFGGLNNVLLAEGGRP</sequence>
<gene>
    <name evidence="3" type="ORF">SDC9_180621</name>
</gene>
<keyword evidence="3" id="KW-0012">Acyltransferase</keyword>
<keyword evidence="1 3" id="KW-0808">Transferase</keyword>
<accession>A0A645H2A0</accession>
<evidence type="ECO:0000313" key="3">
    <source>
        <dbReference type="EMBL" id="MPN33138.1"/>
    </source>
</evidence>
<dbReference type="InterPro" id="IPR016039">
    <property type="entry name" value="Thiolase-like"/>
</dbReference>
<dbReference type="PANTHER" id="PTHR11712">
    <property type="entry name" value="POLYKETIDE SYNTHASE-RELATED"/>
    <property type="match status" value="1"/>
</dbReference>
<comment type="caution">
    <text evidence="3">The sequence shown here is derived from an EMBL/GenBank/DDBJ whole genome shotgun (WGS) entry which is preliminary data.</text>
</comment>
<name>A0A645H2A0_9ZZZZ</name>
<reference evidence="3" key="1">
    <citation type="submission" date="2019-08" db="EMBL/GenBank/DDBJ databases">
        <authorList>
            <person name="Kucharzyk K."/>
            <person name="Murdoch R.W."/>
            <person name="Higgins S."/>
            <person name="Loffler F."/>
        </authorList>
    </citation>
    <scope>NUCLEOTIDE SEQUENCE</scope>
</reference>
<dbReference type="EMBL" id="VSSQ01085505">
    <property type="protein sequence ID" value="MPN33138.1"/>
    <property type="molecule type" value="Genomic_DNA"/>
</dbReference>
<dbReference type="PANTHER" id="PTHR11712:SF336">
    <property type="entry name" value="3-OXOACYL-[ACYL-CARRIER-PROTEIN] SYNTHASE, MITOCHONDRIAL"/>
    <property type="match status" value="1"/>
</dbReference>
<dbReference type="GO" id="GO:0006633">
    <property type="term" value="P:fatty acid biosynthetic process"/>
    <property type="evidence" value="ECO:0007669"/>
    <property type="project" value="TreeGrafter"/>
</dbReference>
<dbReference type="InterPro" id="IPR014031">
    <property type="entry name" value="Ketoacyl_synth_C"/>
</dbReference>
<dbReference type="PROSITE" id="PS52004">
    <property type="entry name" value="KS3_2"/>
    <property type="match status" value="1"/>
</dbReference>
<dbReference type="InterPro" id="IPR020841">
    <property type="entry name" value="PKS_Beta-ketoAc_synthase_dom"/>
</dbReference>
<dbReference type="Pfam" id="PF02801">
    <property type="entry name" value="Ketoacyl-synt_C"/>
    <property type="match status" value="1"/>
</dbReference>
<dbReference type="EC" id="2.3.1.-" evidence="3"/>
<evidence type="ECO:0000256" key="1">
    <source>
        <dbReference type="ARBA" id="ARBA00022679"/>
    </source>
</evidence>
<dbReference type="SUPFAM" id="SSF53901">
    <property type="entry name" value="Thiolase-like"/>
    <property type="match status" value="1"/>
</dbReference>
<dbReference type="Gene3D" id="3.40.47.10">
    <property type="match status" value="1"/>
</dbReference>
<evidence type="ECO:0000259" key="2">
    <source>
        <dbReference type="PROSITE" id="PS52004"/>
    </source>
</evidence>
<feature type="domain" description="Ketosynthase family 3 (KS3)" evidence="2">
    <location>
        <begin position="1"/>
        <end position="154"/>
    </location>
</feature>